<dbReference type="EMBL" id="MU151398">
    <property type="protein sequence ID" value="KAF9444166.1"/>
    <property type="molecule type" value="Genomic_DNA"/>
</dbReference>
<accession>A0A9P5X7F7</accession>
<evidence type="ECO:0000256" key="1">
    <source>
        <dbReference type="SAM" id="MobiDB-lite"/>
    </source>
</evidence>
<proteinExistence type="predicted"/>
<sequence length="63" mass="6901">MPHPAVWAPIYPPDGTRSTPIPPPPIPPRPVSHASYFPLPPSFPHPIWSVPEAPPVHLSCRGR</sequence>
<name>A0A9P5X7F7_9AGAR</name>
<evidence type="ECO:0000313" key="3">
    <source>
        <dbReference type="Proteomes" id="UP000807342"/>
    </source>
</evidence>
<gene>
    <name evidence="2" type="ORF">P691DRAFT_807760</name>
</gene>
<comment type="caution">
    <text evidence="2">The sequence shown here is derived from an EMBL/GenBank/DDBJ whole genome shotgun (WGS) entry which is preliminary data.</text>
</comment>
<dbReference type="AlphaFoldDB" id="A0A9P5X7F7"/>
<evidence type="ECO:0000313" key="2">
    <source>
        <dbReference type="EMBL" id="KAF9444166.1"/>
    </source>
</evidence>
<reference evidence="2" key="1">
    <citation type="submission" date="2020-11" db="EMBL/GenBank/DDBJ databases">
        <authorList>
            <consortium name="DOE Joint Genome Institute"/>
            <person name="Ahrendt S."/>
            <person name="Riley R."/>
            <person name="Andreopoulos W."/>
            <person name="Labutti K."/>
            <person name="Pangilinan J."/>
            <person name="Ruiz-Duenas F.J."/>
            <person name="Barrasa J.M."/>
            <person name="Sanchez-Garcia M."/>
            <person name="Camarero S."/>
            <person name="Miyauchi S."/>
            <person name="Serrano A."/>
            <person name="Linde D."/>
            <person name="Babiker R."/>
            <person name="Drula E."/>
            <person name="Ayuso-Fernandez I."/>
            <person name="Pacheco R."/>
            <person name="Padilla G."/>
            <person name="Ferreira P."/>
            <person name="Barriuso J."/>
            <person name="Kellner H."/>
            <person name="Castanera R."/>
            <person name="Alfaro M."/>
            <person name="Ramirez L."/>
            <person name="Pisabarro A.G."/>
            <person name="Kuo A."/>
            <person name="Tritt A."/>
            <person name="Lipzen A."/>
            <person name="He G."/>
            <person name="Yan M."/>
            <person name="Ng V."/>
            <person name="Cullen D."/>
            <person name="Martin F."/>
            <person name="Rosso M.-N."/>
            <person name="Henrissat B."/>
            <person name="Hibbett D."/>
            <person name="Martinez A.T."/>
            <person name="Grigoriev I.V."/>
        </authorList>
    </citation>
    <scope>NUCLEOTIDE SEQUENCE</scope>
    <source>
        <strain evidence="2">MF-IS2</strain>
    </source>
</reference>
<feature type="region of interest" description="Disordered" evidence="1">
    <location>
        <begin position="1"/>
        <end position="25"/>
    </location>
</feature>
<protein>
    <submittedName>
        <fullName evidence="2">Uncharacterized protein</fullName>
    </submittedName>
</protein>
<dbReference type="Proteomes" id="UP000807342">
    <property type="component" value="Unassembled WGS sequence"/>
</dbReference>
<organism evidence="2 3">
    <name type="scientific">Macrolepiota fuliginosa MF-IS2</name>
    <dbReference type="NCBI Taxonomy" id="1400762"/>
    <lineage>
        <taxon>Eukaryota</taxon>
        <taxon>Fungi</taxon>
        <taxon>Dikarya</taxon>
        <taxon>Basidiomycota</taxon>
        <taxon>Agaricomycotina</taxon>
        <taxon>Agaricomycetes</taxon>
        <taxon>Agaricomycetidae</taxon>
        <taxon>Agaricales</taxon>
        <taxon>Agaricineae</taxon>
        <taxon>Agaricaceae</taxon>
        <taxon>Macrolepiota</taxon>
    </lineage>
</organism>
<keyword evidence="3" id="KW-1185">Reference proteome</keyword>